<evidence type="ECO:0000313" key="4">
    <source>
        <dbReference type="EMBL" id="KAK9813064.1"/>
    </source>
</evidence>
<dbReference type="PROSITE" id="PS51087">
    <property type="entry name" value="APAG"/>
    <property type="match status" value="1"/>
</dbReference>
<dbReference type="InterPro" id="IPR001943">
    <property type="entry name" value="UVR_dom"/>
</dbReference>
<dbReference type="AlphaFoldDB" id="A0AAW1PY52"/>
<accession>A0AAW1PY52</accession>
<proteinExistence type="inferred from homology"/>
<dbReference type="Pfam" id="PF04379">
    <property type="entry name" value="DUF525"/>
    <property type="match status" value="1"/>
</dbReference>
<dbReference type="Pfam" id="PF02151">
    <property type="entry name" value="UVR"/>
    <property type="match status" value="1"/>
</dbReference>
<name>A0AAW1PY52_9CHLO</name>
<dbReference type="PANTHER" id="PTHR47191:SF2">
    <property type="entry name" value="OS05G0170800 PROTEIN"/>
    <property type="match status" value="1"/>
</dbReference>
<feature type="domain" description="ApaG" evidence="3">
    <location>
        <begin position="53"/>
        <end position="182"/>
    </location>
</feature>
<dbReference type="InterPro" id="IPR007474">
    <property type="entry name" value="ApaG_domain"/>
</dbReference>
<dbReference type="PROSITE" id="PS50151">
    <property type="entry name" value="UVR"/>
    <property type="match status" value="1"/>
</dbReference>
<feature type="domain" description="UVR" evidence="2">
    <location>
        <begin position="11"/>
        <end position="46"/>
    </location>
</feature>
<dbReference type="PANTHER" id="PTHR47191">
    <property type="entry name" value="OS05G0170800 PROTEIN"/>
    <property type="match status" value="1"/>
</dbReference>
<evidence type="ECO:0000313" key="5">
    <source>
        <dbReference type="Proteomes" id="UP001489004"/>
    </source>
</evidence>
<keyword evidence="5" id="KW-1185">Reference proteome</keyword>
<reference evidence="4 5" key="1">
    <citation type="journal article" date="2024" name="Nat. Commun.">
        <title>Phylogenomics reveals the evolutionary origins of lichenization in chlorophyte algae.</title>
        <authorList>
            <person name="Puginier C."/>
            <person name="Libourel C."/>
            <person name="Otte J."/>
            <person name="Skaloud P."/>
            <person name="Haon M."/>
            <person name="Grisel S."/>
            <person name="Petersen M."/>
            <person name="Berrin J.G."/>
            <person name="Delaux P.M."/>
            <person name="Dal Grande F."/>
            <person name="Keller J."/>
        </authorList>
    </citation>
    <scope>NUCLEOTIDE SEQUENCE [LARGE SCALE GENOMIC DNA]</scope>
    <source>
        <strain evidence="4 5">SAG 2043</strain>
    </source>
</reference>
<dbReference type="SUPFAM" id="SSF110069">
    <property type="entry name" value="ApaG-like"/>
    <property type="match status" value="1"/>
</dbReference>
<protein>
    <recommendedName>
        <fullName evidence="1">Protein ApaG</fullName>
    </recommendedName>
</protein>
<gene>
    <name evidence="4" type="ORF">WJX72_008282</name>
</gene>
<evidence type="ECO:0000256" key="1">
    <source>
        <dbReference type="ARBA" id="ARBA00017693"/>
    </source>
</evidence>
<dbReference type="HAMAP" id="MF_00791">
    <property type="entry name" value="ApaG"/>
    <property type="match status" value="1"/>
</dbReference>
<dbReference type="Proteomes" id="UP001489004">
    <property type="component" value="Unassembled WGS sequence"/>
</dbReference>
<dbReference type="InterPro" id="IPR023065">
    <property type="entry name" value="Uncharacterised_ApaG"/>
</dbReference>
<organism evidence="4 5">
    <name type="scientific">[Myrmecia] bisecta</name>
    <dbReference type="NCBI Taxonomy" id="41462"/>
    <lineage>
        <taxon>Eukaryota</taxon>
        <taxon>Viridiplantae</taxon>
        <taxon>Chlorophyta</taxon>
        <taxon>core chlorophytes</taxon>
        <taxon>Trebouxiophyceae</taxon>
        <taxon>Trebouxiales</taxon>
        <taxon>Trebouxiaceae</taxon>
        <taxon>Myrmecia</taxon>
    </lineage>
</organism>
<dbReference type="EMBL" id="JALJOR010000008">
    <property type="protein sequence ID" value="KAK9813064.1"/>
    <property type="molecule type" value="Genomic_DNA"/>
</dbReference>
<comment type="caution">
    <text evidence="4">The sequence shown here is derived from an EMBL/GenBank/DDBJ whole genome shotgun (WGS) entry which is preliminary data.</text>
</comment>
<dbReference type="NCBIfam" id="NF003967">
    <property type="entry name" value="PRK05461.1"/>
    <property type="match status" value="1"/>
</dbReference>
<dbReference type="InterPro" id="IPR050718">
    <property type="entry name" value="ApaG-like"/>
</dbReference>
<dbReference type="InterPro" id="IPR036767">
    <property type="entry name" value="ApaG_sf"/>
</dbReference>
<evidence type="ECO:0000259" key="3">
    <source>
        <dbReference type="PROSITE" id="PS51087"/>
    </source>
</evidence>
<dbReference type="Gene3D" id="2.60.40.1470">
    <property type="entry name" value="ApaG domain"/>
    <property type="match status" value="1"/>
</dbReference>
<evidence type="ECO:0000259" key="2">
    <source>
        <dbReference type="PROSITE" id="PS50151"/>
    </source>
</evidence>
<sequence>MQLRVTLQGQTAGAPKLEAALAAAVAEQRFQDAAALRDKLRQLRPSKIPTTSNAWTQGVCVQVSSYFLPQQSSPRTGSYIFAYRITITNEGQVPVKLLSRHWMIADGNGHMEEVKGPGVVGQFPLLRPGESFQYTSAAPLKTPQGYMEGTFEMVTFTASGARGEHFQAQVARFGLDTDAGCMPAKQHGR</sequence>